<feature type="transmembrane region" description="Helical" evidence="2">
    <location>
        <begin position="115"/>
        <end position="135"/>
    </location>
</feature>
<feature type="transmembrane region" description="Helical" evidence="2">
    <location>
        <begin position="82"/>
        <end position="103"/>
    </location>
</feature>
<dbReference type="Proteomes" id="UP000813461">
    <property type="component" value="Unassembled WGS sequence"/>
</dbReference>
<gene>
    <name evidence="3" type="ORF">FB567DRAFT_597488</name>
</gene>
<proteinExistence type="predicted"/>
<keyword evidence="2" id="KW-0472">Membrane</keyword>
<dbReference type="AlphaFoldDB" id="A0A8K0VT66"/>
<organism evidence="3 4">
    <name type="scientific">Paraphoma chrysanthemicola</name>
    <dbReference type="NCBI Taxonomy" id="798071"/>
    <lineage>
        <taxon>Eukaryota</taxon>
        <taxon>Fungi</taxon>
        <taxon>Dikarya</taxon>
        <taxon>Ascomycota</taxon>
        <taxon>Pezizomycotina</taxon>
        <taxon>Dothideomycetes</taxon>
        <taxon>Pleosporomycetidae</taxon>
        <taxon>Pleosporales</taxon>
        <taxon>Pleosporineae</taxon>
        <taxon>Phaeosphaeriaceae</taxon>
        <taxon>Paraphoma</taxon>
    </lineage>
</organism>
<reference evidence="3" key="1">
    <citation type="journal article" date="2021" name="Nat. Commun.">
        <title>Genetic determinants of endophytism in the Arabidopsis root mycobiome.</title>
        <authorList>
            <person name="Mesny F."/>
            <person name="Miyauchi S."/>
            <person name="Thiergart T."/>
            <person name="Pickel B."/>
            <person name="Atanasova L."/>
            <person name="Karlsson M."/>
            <person name="Huettel B."/>
            <person name="Barry K.W."/>
            <person name="Haridas S."/>
            <person name="Chen C."/>
            <person name="Bauer D."/>
            <person name="Andreopoulos W."/>
            <person name="Pangilinan J."/>
            <person name="LaButti K."/>
            <person name="Riley R."/>
            <person name="Lipzen A."/>
            <person name="Clum A."/>
            <person name="Drula E."/>
            <person name="Henrissat B."/>
            <person name="Kohler A."/>
            <person name="Grigoriev I.V."/>
            <person name="Martin F.M."/>
            <person name="Hacquard S."/>
        </authorList>
    </citation>
    <scope>NUCLEOTIDE SEQUENCE</scope>
    <source>
        <strain evidence="3">MPI-SDFR-AT-0120</strain>
    </source>
</reference>
<name>A0A8K0VT66_9PLEO</name>
<comment type="caution">
    <text evidence="3">The sequence shown here is derived from an EMBL/GenBank/DDBJ whole genome shotgun (WGS) entry which is preliminary data.</text>
</comment>
<feature type="region of interest" description="Disordered" evidence="1">
    <location>
        <begin position="273"/>
        <end position="320"/>
    </location>
</feature>
<feature type="compositionally biased region" description="Basic and acidic residues" evidence="1">
    <location>
        <begin position="273"/>
        <end position="283"/>
    </location>
</feature>
<accession>A0A8K0VT66</accession>
<evidence type="ECO:0000256" key="1">
    <source>
        <dbReference type="SAM" id="MobiDB-lite"/>
    </source>
</evidence>
<protein>
    <submittedName>
        <fullName evidence="3">Uncharacterized protein</fullName>
    </submittedName>
</protein>
<dbReference type="OrthoDB" id="2386090at2759"/>
<evidence type="ECO:0000256" key="2">
    <source>
        <dbReference type="SAM" id="Phobius"/>
    </source>
</evidence>
<evidence type="ECO:0000313" key="4">
    <source>
        <dbReference type="Proteomes" id="UP000813461"/>
    </source>
</evidence>
<keyword evidence="2" id="KW-1133">Transmembrane helix</keyword>
<keyword evidence="2" id="KW-0812">Transmembrane</keyword>
<evidence type="ECO:0000313" key="3">
    <source>
        <dbReference type="EMBL" id="KAH7073171.1"/>
    </source>
</evidence>
<feature type="compositionally biased region" description="Basic residues" evidence="1">
    <location>
        <begin position="310"/>
        <end position="320"/>
    </location>
</feature>
<dbReference type="EMBL" id="JAGMVJ010000022">
    <property type="protein sequence ID" value="KAH7073171.1"/>
    <property type="molecule type" value="Genomic_DNA"/>
</dbReference>
<sequence>MQPRLSTFAAAIEGPRSWASLARFGLRNHTAQFVCRACRSKFSTTRARFAKESGKVTGNERRYPSKLLIYDAGDARTTWISFWKAVAILECGTALVFAVPPVWKNENQPDPNLRKAQAVMIGVLSAIPALTLAYVTAPFTHRVYMQIPEYARRSRSDLMKFANTLTTRPNDTANTKLDFVTLRIFPFRKATGVFLHELRALPPRKMRLANIELPKSDAWAQRQRAKGVFRRMFDVMNEPRFKFYVKEGRTFTQKSGVPGVWEEVARRIQEQTIAEEQRNEQSRGGRSGTGSGKRVGTVRAPVKPVISRDRVKRQTSRAGR</sequence>
<keyword evidence="4" id="KW-1185">Reference proteome</keyword>